<dbReference type="PROSITE" id="PS50928">
    <property type="entry name" value="ABC_TM1"/>
    <property type="match status" value="2"/>
</dbReference>
<dbReference type="CDD" id="cd06261">
    <property type="entry name" value="TM_PBP2"/>
    <property type="match status" value="1"/>
</dbReference>
<feature type="transmembrane region" description="Helical" evidence="5">
    <location>
        <begin position="130"/>
        <end position="151"/>
    </location>
</feature>
<comment type="similarity">
    <text evidence="5">Belongs to the binding-protein-dependent transport system permease family.</text>
</comment>
<reference evidence="7 8" key="1">
    <citation type="submission" date="2024-11" db="EMBL/GenBank/DDBJ databases">
        <authorList>
            <person name="Heng Y.C."/>
            <person name="Lim A.C.H."/>
            <person name="Lee J.K.Y."/>
            <person name="Kittelmann S."/>
        </authorList>
    </citation>
    <scope>NUCLEOTIDE SEQUENCE [LARGE SCALE GENOMIC DNA]</scope>
    <source>
        <strain evidence="7 8">WILCCON 0269</strain>
    </source>
</reference>
<organism evidence="7 8">
    <name type="scientific">Candidatus Clostridium eludens</name>
    <dbReference type="NCBI Taxonomy" id="3381663"/>
    <lineage>
        <taxon>Bacteria</taxon>
        <taxon>Bacillati</taxon>
        <taxon>Bacillota</taxon>
        <taxon>Clostridia</taxon>
        <taxon>Eubacteriales</taxon>
        <taxon>Clostridiaceae</taxon>
        <taxon>Clostridium</taxon>
    </lineage>
</organism>
<comment type="subcellular location">
    <subcellularLocation>
        <location evidence="5">Cell membrane</location>
        <topology evidence="5">Multi-pass membrane protein</topology>
    </subcellularLocation>
    <subcellularLocation>
        <location evidence="1">Membrane</location>
        <topology evidence="1">Multi-pass membrane protein</topology>
    </subcellularLocation>
</comment>
<dbReference type="PANTHER" id="PTHR43496:SF1">
    <property type="entry name" value="POLYGALACTURONAN_RHAMNOGALACTURONAN TRANSPORT SYSTEM PERMEASE PROTEIN YTEP"/>
    <property type="match status" value="1"/>
</dbReference>
<keyword evidence="8" id="KW-1185">Reference proteome</keyword>
<evidence type="ECO:0000313" key="8">
    <source>
        <dbReference type="Proteomes" id="UP001623660"/>
    </source>
</evidence>
<feature type="transmembrane region" description="Helical" evidence="5">
    <location>
        <begin position="370"/>
        <end position="392"/>
    </location>
</feature>
<feature type="domain" description="ABC transmembrane type-1" evidence="6">
    <location>
        <begin position="332"/>
        <end position="522"/>
    </location>
</feature>
<evidence type="ECO:0000256" key="2">
    <source>
        <dbReference type="ARBA" id="ARBA00022692"/>
    </source>
</evidence>
<gene>
    <name evidence="7" type="ORF">ACJDU8_00055</name>
</gene>
<dbReference type="InterPro" id="IPR035906">
    <property type="entry name" value="MetI-like_sf"/>
</dbReference>
<feature type="transmembrane region" description="Helical" evidence="5">
    <location>
        <begin position="12"/>
        <end position="35"/>
    </location>
</feature>
<keyword evidence="2 5" id="KW-0812">Transmembrane</keyword>
<feature type="transmembrane region" description="Helical" evidence="5">
    <location>
        <begin position="463"/>
        <end position="484"/>
    </location>
</feature>
<dbReference type="Pfam" id="PF13343">
    <property type="entry name" value="SBP_bac_6"/>
    <property type="match status" value="1"/>
</dbReference>
<evidence type="ECO:0000313" key="7">
    <source>
        <dbReference type="EMBL" id="MFL0193988.1"/>
    </source>
</evidence>
<feature type="transmembrane region" description="Helical" evidence="5">
    <location>
        <begin position="235"/>
        <end position="256"/>
    </location>
</feature>
<dbReference type="InterPro" id="IPR000515">
    <property type="entry name" value="MetI-like"/>
</dbReference>
<evidence type="ECO:0000256" key="4">
    <source>
        <dbReference type="ARBA" id="ARBA00023136"/>
    </source>
</evidence>
<dbReference type="RefSeq" id="WP_406790113.1">
    <property type="nucleotide sequence ID" value="NZ_JBJHZX010000001.1"/>
</dbReference>
<dbReference type="Gene3D" id="1.10.3720.10">
    <property type="entry name" value="MetI-like"/>
    <property type="match status" value="2"/>
</dbReference>
<keyword evidence="5" id="KW-0813">Transport</keyword>
<feature type="transmembrane region" description="Helical" evidence="5">
    <location>
        <begin position="55"/>
        <end position="76"/>
    </location>
</feature>
<feature type="transmembrane region" description="Helical" evidence="5">
    <location>
        <begin position="537"/>
        <end position="556"/>
    </location>
</feature>
<dbReference type="SUPFAM" id="SSF53850">
    <property type="entry name" value="Periplasmic binding protein-like II"/>
    <property type="match status" value="1"/>
</dbReference>
<feature type="transmembrane region" description="Helical" evidence="5">
    <location>
        <begin position="504"/>
        <end position="525"/>
    </location>
</feature>
<feature type="transmembrane region" description="Helical" evidence="5">
    <location>
        <begin position="88"/>
        <end position="110"/>
    </location>
</feature>
<comment type="caution">
    <text evidence="7">The sequence shown here is derived from an EMBL/GenBank/DDBJ whole genome shotgun (WGS) entry which is preliminary data.</text>
</comment>
<accession>A0ABW8SFH1</accession>
<feature type="transmembrane region" description="Helical" evidence="5">
    <location>
        <begin position="398"/>
        <end position="420"/>
    </location>
</feature>
<dbReference type="Pfam" id="PF00528">
    <property type="entry name" value="BPD_transp_1"/>
    <property type="match status" value="1"/>
</dbReference>
<keyword evidence="3 5" id="KW-1133">Transmembrane helix</keyword>
<evidence type="ECO:0000256" key="1">
    <source>
        <dbReference type="ARBA" id="ARBA00004141"/>
    </source>
</evidence>
<dbReference type="EMBL" id="JBJHZX010000001">
    <property type="protein sequence ID" value="MFL0193988.1"/>
    <property type="molecule type" value="Genomic_DNA"/>
</dbReference>
<protein>
    <submittedName>
        <fullName evidence="7">Extracellular solute-binding protein</fullName>
    </submittedName>
</protein>
<keyword evidence="4 5" id="KW-0472">Membrane</keyword>
<dbReference type="Gene3D" id="3.40.190.10">
    <property type="entry name" value="Periplasmic binding protein-like II"/>
    <property type="match status" value="2"/>
</dbReference>
<dbReference type="Proteomes" id="UP001623660">
    <property type="component" value="Unassembled WGS sequence"/>
</dbReference>
<dbReference type="PANTHER" id="PTHR43496">
    <property type="entry name" value="PROTEIN LPLB"/>
    <property type="match status" value="1"/>
</dbReference>
<proteinExistence type="inferred from homology"/>
<feature type="transmembrane region" description="Helical" evidence="5">
    <location>
        <begin position="336"/>
        <end position="358"/>
    </location>
</feature>
<feature type="transmembrane region" description="Helical" evidence="5">
    <location>
        <begin position="279"/>
        <end position="305"/>
    </location>
</feature>
<evidence type="ECO:0000256" key="3">
    <source>
        <dbReference type="ARBA" id="ARBA00022989"/>
    </source>
</evidence>
<evidence type="ECO:0000259" key="6">
    <source>
        <dbReference type="PROSITE" id="PS50928"/>
    </source>
</evidence>
<dbReference type="SUPFAM" id="SSF161098">
    <property type="entry name" value="MetI-like"/>
    <property type="match status" value="2"/>
</dbReference>
<sequence>MYSKKLEIKIIFIIVALFFIVFLFAPLIVLLKSSLNSFNPLFHDKNILISVENSIQVSSVAAIITTILAFILSYAVNCTNIFKSVKEIISVGISIPMLLPTITYGFVIIYSFGKQGFLTKVFGRQLFQIYGFNGLLMGYVIYTIPFAFLLINNSFSYIDNKFTIVSKLMGDNFLKSFINTIIRPLIGTLGGAFVLTFILSFTDFGIPASVGGNFNVISTLLYQVMLGSIPNFNSGSAIAVIMLFPAVIGILFLNYLEKFNFHYDGITTTEIVKNKFRDVCFSLISILTIAAIISIFLIMFIAPFVANYPYDMRFTAQIFIKIFFSSETSQVYLNSIYVSILSSILGALTSYTAALINVRTGLSKKITKIIDIFSMVTNSVPGMVLGLAYLIFFNNSDIKGTFAIIIICNIIHLFTTPYLMAKNSFSKMNPAWETTGELMGDTWIKTIIRVIVPNSISTIIEMFSYYFINSMVTISAIIFLVGARTSVITSRIKELQHFEDYNEIFILSILIFLTNIIIKICCHMINKKRRDLIMKKILKLSSIFLIICFMLIGLSGCTSKGVQKVVIYTNADDEAVQAMEKSLKDAGYDGKYVLKTFGTSELGGKLMAEGDKIEANLITMSSYFIDSSQKKYNMYENLNFDTNSIEKYPSYYTPILANTGSIFVNTQVMKDKGLTMPTSIKDLGSAEYNGLVSIPNIMSSSTAWLLVQAIVSQYGETEGKDILHKIIQNCGPNLESSGSGPIKKVRVGEAAIGFGLRHQAVADKAAGKPIDYVDPIEGNYSLTESIAVVKKSDTATTELAQDMAKVIITKARAELIKSYPVALYKGESIDDLNKPSHPKKFSEPLTVDLLQKHEDFFNAAK</sequence>
<evidence type="ECO:0000256" key="5">
    <source>
        <dbReference type="RuleBase" id="RU363032"/>
    </source>
</evidence>
<feature type="domain" description="ABC transmembrane type-1" evidence="6">
    <location>
        <begin position="51"/>
        <end position="253"/>
    </location>
</feature>
<name>A0ABW8SFH1_9CLOT</name>
<feature type="transmembrane region" description="Helical" evidence="5">
    <location>
        <begin position="185"/>
        <end position="206"/>
    </location>
</feature>